<feature type="region of interest" description="Disordered" evidence="1">
    <location>
        <begin position="22"/>
        <end position="41"/>
    </location>
</feature>
<dbReference type="InterPro" id="IPR031496">
    <property type="entry name" value="DUF4688"/>
</dbReference>
<evidence type="ECO:0000313" key="3">
    <source>
        <dbReference type="Proteomes" id="UP000694428"/>
    </source>
</evidence>
<sequence length="378" mass="41660">MKLRALCDAQLSAKSTITNLLHSASTPRGSKGLGDSSTTGAGSKLGMPLLLKHTDIAKGPDRQVMAEESKAVREFLQNGMFSTAKNSTAVPALPAESQTAGQKQQLSTVAKICSRPDSNALILSIPKLHFIPDANQYWHLSLSLFSIQCPPHVNKQGIQEGHNHRVVWGGWLCFRCHDFGFPEMFKRSTFPQSIDNLRHLSISEWRKIMVHFQILTTAVLDKKIVIYNASTSAPRFSATTTTAALNQPMWPSLSFPPLPLFPNHPNFPPFQGLYQRARIPFQQALHPSFGCYSKQGAPFSPQMFRSPYTPLLNYIPLVQPGFPHQRAPPQLPTSIQDLPAAHDGMRFPFPPPYGFGAAPGGAVRSTHHYPSNGSCVNF</sequence>
<organism evidence="2 3">
    <name type="scientific">Pavo cristatus</name>
    <name type="common">Indian peafowl</name>
    <name type="synonym">Blue peafowl</name>
    <dbReference type="NCBI Taxonomy" id="9049"/>
    <lineage>
        <taxon>Eukaryota</taxon>
        <taxon>Metazoa</taxon>
        <taxon>Chordata</taxon>
        <taxon>Craniata</taxon>
        <taxon>Vertebrata</taxon>
        <taxon>Euteleostomi</taxon>
        <taxon>Archelosauria</taxon>
        <taxon>Archosauria</taxon>
        <taxon>Dinosauria</taxon>
        <taxon>Saurischia</taxon>
        <taxon>Theropoda</taxon>
        <taxon>Coelurosauria</taxon>
        <taxon>Aves</taxon>
        <taxon>Neognathae</taxon>
        <taxon>Galloanserae</taxon>
        <taxon>Galliformes</taxon>
        <taxon>Phasianidae</taxon>
        <taxon>Phasianinae</taxon>
        <taxon>Pavo</taxon>
    </lineage>
</organism>
<dbReference type="Ensembl" id="ENSPSTT00000013692.1">
    <property type="protein sequence ID" value="ENSPSTP00000013057.1"/>
    <property type="gene ID" value="ENSPSTG00000009216.1"/>
</dbReference>
<keyword evidence="3" id="KW-1185">Reference proteome</keyword>
<reference evidence="2" key="2">
    <citation type="submission" date="2025-09" db="UniProtKB">
        <authorList>
            <consortium name="Ensembl"/>
        </authorList>
    </citation>
    <scope>IDENTIFICATION</scope>
</reference>
<reference evidence="2" key="1">
    <citation type="submission" date="2025-08" db="UniProtKB">
        <authorList>
            <consortium name="Ensembl"/>
        </authorList>
    </citation>
    <scope>IDENTIFICATION</scope>
</reference>
<name>A0A8C9FAJ6_PAVCR</name>
<dbReference type="PANTHER" id="PTHR35674">
    <property type="entry name" value="CDNA SEQUENCE CK137956"/>
    <property type="match status" value="1"/>
</dbReference>
<dbReference type="AlphaFoldDB" id="A0A8C9FAJ6"/>
<dbReference type="Proteomes" id="UP000694428">
    <property type="component" value="Unplaced"/>
</dbReference>
<proteinExistence type="predicted"/>
<dbReference type="PANTHER" id="PTHR35674:SF1">
    <property type="entry name" value="CDNA SEQUENCE CK137956"/>
    <property type="match status" value="1"/>
</dbReference>
<evidence type="ECO:0000256" key="1">
    <source>
        <dbReference type="SAM" id="MobiDB-lite"/>
    </source>
</evidence>
<protein>
    <submittedName>
        <fullName evidence="2">Chromosome 1 open reading frame 94</fullName>
    </submittedName>
</protein>
<dbReference type="Pfam" id="PF15752">
    <property type="entry name" value="DUF4688"/>
    <property type="match status" value="1"/>
</dbReference>
<accession>A0A8C9FAJ6</accession>
<evidence type="ECO:0000313" key="2">
    <source>
        <dbReference type="Ensembl" id="ENSPSTP00000013057.1"/>
    </source>
</evidence>